<dbReference type="PANTHER" id="PTHR37293:SF5">
    <property type="entry name" value="DNA REPLICATION PROTEIN"/>
    <property type="match status" value="1"/>
</dbReference>
<dbReference type="STRING" id="871968.DESME_07385"/>
<organism evidence="4 5">
    <name type="scientific">Desulfitobacterium metallireducens DSM 15288</name>
    <dbReference type="NCBI Taxonomy" id="871968"/>
    <lineage>
        <taxon>Bacteria</taxon>
        <taxon>Bacillati</taxon>
        <taxon>Bacillota</taxon>
        <taxon>Clostridia</taxon>
        <taxon>Eubacteriales</taxon>
        <taxon>Desulfitobacteriaceae</taxon>
        <taxon>Desulfitobacterium</taxon>
    </lineage>
</organism>
<dbReference type="NCBIfam" id="TIGR01446">
    <property type="entry name" value="DnaD_dom"/>
    <property type="match status" value="1"/>
</dbReference>
<sequence>MSKVNVYGSFMQALFFSNTVSVPKYFLSHYSKLGLSNEEAMLIIHIFGEADTSKVLNPEDIAQRMNLELAHVERILANLTKQSFLDIERRWDSTDKVWYNGYNFVGLIDELAECWAIEQVKQFEEEQKQANQGQSYSDPSLEHLMRAFEQELARPLTEIECNFIRDWRATQFTEEMILEALKRGVSAGIRNFRYIDSILREWEKKGLRTRAEVEADDVYFQTRQESKGKTKAKTVRKIQPDKYENFYL</sequence>
<dbReference type="SUPFAM" id="SSF158499">
    <property type="entry name" value="DnaD domain-like"/>
    <property type="match status" value="1"/>
</dbReference>
<dbReference type="Proteomes" id="UP000010847">
    <property type="component" value="Chromosome"/>
</dbReference>
<dbReference type="Gene3D" id="1.10.10.630">
    <property type="entry name" value="DnaD domain-like"/>
    <property type="match status" value="1"/>
</dbReference>
<dbReference type="EMBL" id="CP007032">
    <property type="protein sequence ID" value="AHF06908.1"/>
    <property type="molecule type" value="Genomic_DNA"/>
</dbReference>
<dbReference type="InterPro" id="IPR006343">
    <property type="entry name" value="DnaB/C_C"/>
</dbReference>
<dbReference type="RefSeq" id="WP_006715406.1">
    <property type="nucleotide sequence ID" value="NZ_CP007032.1"/>
</dbReference>
<protein>
    <submittedName>
        <fullName evidence="4">DnaD-like protein</fullName>
    </submittedName>
</protein>
<dbReference type="OrthoDB" id="1652900at2"/>
<evidence type="ECO:0000313" key="4">
    <source>
        <dbReference type="EMBL" id="AHF06908.1"/>
    </source>
</evidence>
<dbReference type="Pfam" id="PF07261">
    <property type="entry name" value="DnaB_2"/>
    <property type="match status" value="1"/>
</dbReference>
<feature type="domain" description="DnaB/C C-terminal" evidence="2">
    <location>
        <begin position="146"/>
        <end position="216"/>
    </location>
</feature>
<dbReference type="InterPro" id="IPR034829">
    <property type="entry name" value="DnaD-like_sf"/>
</dbReference>
<dbReference type="eggNOG" id="COG3935">
    <property type="taxonomic scope" value="Bacteria"/>
</dbReference>
<feature type="domain" description="DnaD N-terminal" evidence="3">
    <location>
        <begin position="22"/>
        <end position="119"/>
    </location>
</feature>
<dbReference type="KEGG" id="dmt:DESME_07385"/>
<dbReference type="AlphaFoldDB" id="W0EBJ6"/>
<gene>
    <name evidence="4" type="ORF">DESME_07385</name>
</gene>
<dbReference type="Gene3D" id="1.10.10.10">
    <property type="entry name" value="Winged helix-like DNA-binding domain superfamily/Winged helix DNA-binding domain"/>
    <property type="match status" value="1"/>
</dbReference>
<proteinExistence type="inferred from homology"/>
<accession>W0EBJ6</accession>
<evidence type="ECO:0000259" key="2">
    <source>
        <dbReference type="Pfam" id="PF07261"/>
    </source>
</evidence>
<evidence type="ECO:0000313" key="5">
    <source>
        <dbReference type="Proteomes" id="UP000010847"/>
    </source>
</evidence>
<name>W0EBJ6_9FIRM</name>
<comment type="similarity">
    <text evidence="1">Belongs to the DnaB/DnaD family.</text>
</comment>
<dbReference type="Pfam" id="PF21984">
    <property type="entry name" value="DnaD_N"/>
    <property type="match status" value="1"/>
</dbReference>
<evidence type="ECO:0000259" key="3">
    <source>
        <dbReference type="Pfam" id="PF21984"/>
    </source>
</evidence>
<evidence type="ECO:0000256" key="1">
    <source>
        <dbReference type="ARBA" id="ARBA00093462"/>
    </source>
</evidence>
<dbReference type="InterPro" id="IPR053843">
    <property type="entry name" value="DnaD_N"/>
</dbReference>
<reference evidence="4 5" key="1">
    <citation type="submission" date="2013-12" db="EMBL/GenBank/DDBJ databases">
        <authorList>
            <consortium name="DOE Joint Genome Institute"/>
            <person name="Smidt H."/>
            <person name="Huntemann M."/>
            <person name="Han J."/>
            <person name="Chen A."/>
            <person name="Kyrpides N."/>
            <person name="Mavromatis K."/>
            <person name="Markowitz V."/>
            <person name="Palaniappan K."/>
            <person name="Ivanova N."/>
            <person name="Schaumberg A."/>
            <person name="Pati A."/>
            <person name="Liolios K."/>
            <person name="Nordberg H.P."/>
            <person name="Cantor M.N."/>
            <person name="Hua S.X."/>
            <person name="Woyke T."/>
        </authorList>
    </citation>
    <scope>NUCLEOTIDE SEQUENCE [LARGE SCALE GENOMIC DNA]</scope>
    <source>
        <strain evidence="5">DSM 15288</strain>
    </source>
</reference>
<dbReference type="HOGENOM" id="CLU_091656_0_0_9"/>
<dbReference type="InterPro" id="IPR053162">
    <property type="entry name" value="DnaD"/>
</dbReference>
<dbReference type="InterPro" id="IPR036388">
    <property type="entry name" value="WH-like_DNA-bd_sf"/>
</dbReference>
<dbReference type="PANTHER" id="PTHR37293">
    <property type="entry name" value="PHAGE REPLICATION PROTEIN-RELATED"/>
    <property type="match status" value="1"/>
</dbReference>
<keyword evidence="5" id="KW-1185">Reference proteome</keyword>